<dbReference type="Pfam" id="PF03358">
    <property type="entry name" value="FMN_red"/>
    <property type="match status" value="1"/>
</dbReference>
<dbReference type="InterPro" id="IPR005025">
    <property type="entry name" value="FMN_Rdtase-like_dom"/>
</dbReference>
<reference evidence="2 3" key="1">
    <citation type="submission" date="2017-10" db="EMBL/GenBank/DDBJ databases">
        <title>Genomics of the genus Arcobacter.</title>
        <authorList>
            <person name="Perez-Cataluna A."/>
            <person name="Figueras M.J."/>
        </authorList>
    </citation>
    <scope>NUCLEOTIDE SEQUENCE [LARGE SCALE GENOMIC DNA]</scope>
    <source>
        <strain evidence="2 3">CECT 8987</strain>
    </source>
</reference>
<dbReference type="RefSeq" id="WP_128995331.1">
    <property type="nucleotide sequence ID" value="NZ_PDKN01000002.1"/>
</dbReference>
<dbReference type="Proteomes" id="UP000290657">
    <property type="component" value="Unassembled WGS sequence"/>
</dbReference>
<dbReference type="SUPFAM" id="SSF52218">
    <property type="entry name" value="Flavoproteins"/>
    <property type="match status" value="1"/>
</dbReference>
<dbReference type="GO" id="GO:0010181">
    <property type="term" value="F:FMN binding"/>
    <property type="evidence" value="ECO:0007669"/>
    <property type="project" value="TreeGrafter"/>
</dbReference>
<dbReference type="OrthoDB" id="9812295at2"/>
<proteinExistence type="predicted"/>
<gene>
    <name evidence="2" type="ORF">CRV04_03220</name>
</gene>
<dbReference type="InterPro" id="IPR029039">
    <property type="entry name" value="Flavoprotein-like_sf"/>
</dbReference>
<dbReference type="PANTHER" id="PTHR30543">
    <property type="entry name" value="CHROMATE REDUCTASE"/>
    <property type="match status" value="1"/>
</dbReference>
<comment type="caution">
    <text evidence="2">The sequence shown here is derived from an EMBL/GenBank/DDBJ whole genome shotgun (WGS) entry which is preliminary data.</text>
</comment>
<accession>A0A4V1LP57</accession>
<feature type="domain" description="NADPH-dependent FMN reductase-like" evidence="1">
    <location>
        <begin position="1"/>
        <end position="134"/>
    </location>
</feature>
<sequence>MKLLAFAASNSSTSINKQLVKYASSLVPADEVEILDLNDYELPLYSQDRNDAIGEPALAQQFLDKIASADAIIISFAEHNLSYSVAYKNIFDWASRINMRVFQNKPMIMMATSPGERGGLSVLETAVKTAPFFKGEVKGQFSLPFFQDNFDTLKGVISNKEKDEELKVVLKQLM</sequence>
<name>A0A4V1LP57_9BACT</name>
<dbReference type="InterPro" id="IPR050712">
    <property type="entry name" value="NAD(P)H-dep_reductase"/>
</dbReference>
<evidence type="ECO:0000259" key="1">
    <source>
        <dbReference type="Pfam" id="PF03358"/>
    </source>
</evidence>
<dbReference type="GO" id="GO:0005829">
    <property type="term" value="C:cytosol"/>
    <property type="evidence" value="ECO:0007669"/>
    <property type="project" value="TreeGrafter"/>
</dbReference>
<dbReference type="PANTHER" id="PTHR30543:SF21">
    <property type="entry name" value="NAD(P)H-DEPENDENT FMN REDUCTASE LOT6"/>
    <property type="match status" value="1"/>
</dbReference>
<dbReference type="Gene3D" id="3.40.50.360">
    <property type="match status" value="1"/>
</dbReference>
<evidence type="ECO:0000313" key="3">
    <source>
        <dbReference type="Proteomes" id="UP000290657"/>
    </source>
</evidence>
<dbReference type="GO" id="GO:0016491">
    <property type="term" value="F:oxidoreductase activity"/>
    <property type="evidence" value="ECO:0007669"/>
    <property type="project" value="InterPro"/>
</dbReference>
<organism evidence="2 3">
    <name type="scientific">Candidatus Marinarcus aquaticus</name>
    <dbReference type="NCBI Taxonomy" id="2044504"/>
    <lineage>
        <taxon>Bacteria</taxon>
        <taxon>Pseudomonadati</taxon>
        <taxon>Campylobacterota</taxon>
        <taxon>Epsilonproteobacteria</taxon>
        <taxon>Campylobacterales</taxon>
        <taxon>Arcobacteraceae</taxon>
        <taxon>Candidatus Marinarcus</taxon>
    </lineage>
</organism>
<evidence type="ECO:0000313" key="2">
    <source>
        <dbReference type="EMBL" id="RXJ60038.1"/>
    </source>
</evidence>
<protein>
    <submittedName>
        <fullName evidence="2">NADPH-dependent FMN reductase</fullName>
    </submittedName>
</protein>
<keyword evidence="3" id="KW-1185">Reference proteome</keyword>
<dbReference type="EMBL" id="PDKN01000002">
    <property type="protein sequence ID" value="RXJ60038.1"/>
    <property type="molecule type" value="Genomic_DNA"/>
</dbReference>
<dbReference type="AlphaFoldDB" id="A0A4V1LP57"/>